<evidence type="ECO:0000256" key="1">
    <source>
        <dbReference type="ARBA" id="ARBA00004429"/>
    </source>
</evidence>
<keyword evidence="12 19" id="KW-0472">Membrane</keyword>
<evidence type="ECO:0000256" key="15">
    <source>
        <dbReference type="ARBA" id="ARBA00067082"/>
    </source>
</evidence>
<keyword evidence="6 18" id="KW-0645">Protease</keyword>
<evidence type="ECO:0000313" key="22">
    <source>
        <dbReference type="EMBL" id="RKQ63069.1"/>
    </source>
</evidence>
<evidence type="ECO:0000256" key="16">
    <source>
        <dbReference type="ARBA" id="ARBA00071870"/>
    </source>
</evidence>
<organism evidence="22 23">
    <name type="scientific">Vogesella indigofera</name>
    <name type="common">Pseudomonas indigofera</name>
    <dbReference type="NCBI Taxonomy" id="45465"/>
    <lineage>
        <taxon>Bacteria</taxon>
        <taxon>Pseudomonadati</taxon>
        <taxon>Pseudomonadota</taxon>
        <taxon>Betaproteobacteria</taxon>
        <taxon>Neisseriales</taxon>
        <taxon>Chromobacteriaceae</taxon>
        <taxon>Vogesella</taxon>
    </lineage>
</organism>
<dbReference type="InterPro" id="IPR050882">
    <property type="entry name" value="Prepilin_peptidase/N-MTase"/>
</dbReference>
<comment type="subcellular location">
    <subcellularLocation>
        <location evidence="1">Cell inner membrane</location>
        <topology evidence="1">Multi-pass membrane protein</topology>
    </subcellularLocation>
    <subcellularLocation>
        <location evidence="18">Cell membrane</location>
        <topology evidence="18">Multi-pass membrane protein</topology>
    </subcellularLocation>
</comment>
<dbReference type="Gene3D" id="1.20.120.1220">
    <property type="match status" value="1"/>
</dbReference>
<dbReference type="EC" id="3.4.23.43" evidence="15 18"/>
<evidence type="ECO:0000256" key="18">
    <source>
        <dbReference type="RuleBase" id="RU003794"/>
    </source>
</evidence>
<evidence type="ECO:0000256" key="6">
    <source>
        <dbReference type="ARBA" id="ARBA00022670"/>
    </source>
</evidence>
<reference evidence="22 23" key="1">
    <citation type="submission" date="2018-10" db="EMBL/GenBank/DDBJ databases">
        <title>Genomic Encyclopedia of Type Strains, Phase IV (KMG-IV): sequencing the most valuable type-strain genomes for metagenomic binning, comparative biology and taxonomic classification.</title>
        <authorList>
            <person name="Goeker M."/>
        </authorList>
    </citation>
    <scope>NUCLEOTIDE SEQUENCE [LARGE SCALE GENOMIC DNA]</scope>
    <source>
        <strain evidence="22 23">DSM 3303</strain>
    </source>
</reference>
<feature type="domain" description="Prepilin peptidase A24 N-terminal" evidence="21">
    <location>
        <begin position="19"/>
        <end position="123"/>
    </location>
</feature>
<comment type="function">
    <text evidence="18">Plays an essential role in type IV pili and type II pseudopili formation by proteolytically removing the leader sequence from substrate proteins and subsequently monomethylating the alpha-amino group of the newly exposed N-terminal phenylalanine.</text>
</comment>
<dbReference type="InterPro" id="IPR000045">
    <property type="entry name" value="Prepilin_IV_endopep_pep"/>
</dbReference>
<dbReference type="GO" id="GO:0032259">
    <property type="term" value="P:methylation"/>
    <property type="evidence" value="ECO:0007669"/>
    <property type="project" value="UniProtKB-KW"/>
</dbReference>
<feature type="transmembrane region" description="Helical" evidence="19">
    <location>
        <begin position="259"/>
        <end position="282"/>
    </location>
</feature>
<evidence type="ECO:0000256" key="9">
    <source>
        <dbReference type="ARBA" id="ARBA00022692"/>
    </source>
</evidence>
<dbReference type="GO" id="GO:0008168">
    <property type="term" value="F:methyltransferase activity"/>
    <property type="evidence" value="ECO:0007669"/>
    <property type="project" value="UniProtKB-KW"/>
</dbReference>
<dbReference type="Pfam" id="PF01478">
    <property type="entry name" value="Peptidase_A24"/>
    <property type="match status" value="1"/>
</dbReference>
<evidence type="ECO:0000256" key="13">
    <source>
        <dbReference type="ARBA" id="ARBA00023268"/>
    </source>
</evidence>
<evidence type="ECO:0000313" key="23">
    <source>
        <dbReference type="Proteomes" id="UP000279384"/>
    </source>
</evidence>
<keyword evidence="7 18" id="KW-0808">Transferase</keyword>
<dbReference type="PRINTS" id="PR00864">
    <property type="entry name" value="PREPILNPTASE"/>
</dbReference>
<evidence type="ECO:0000256" key="12">
    <source>
        <dbReference type="ARBA" id="ARBA00023136"/>
    </source>
</evidence>
<dbReference type="Pfam" id="PF06750">
    <property type="entry name" value="A24_N_bact"/>
    <property type="match status" value="1"/>
</dbReference>
<dbReference type="AlphaFoldDB" id="A0A495BPL0"/>
<keyword evidence="10 18" id="KW-0378">Hydrolase</keyword>
<accession>A0A495BPL0</accession>
<protein>
    <recommendedName>
        <fullName evidence="16 18">Prepilin leader peptidase/N-methyltransferase</fullName>
        <ecNumber evidence="18">2.1.1.-</ecNumber>
        <ecNumber evidence="15 18">3.4.23.43</ecNumber>
    </recommendedName>
</protein>
<evidence type="ECO:0000256" key="2">
    <source>
        <dbReference type="ARBA" id="ARBA00005801"/>
    </source>
</evidence>
<dbReference type="EC" id="2.1.1.-" evidence="18"/>
<comment type="similarity">
    <text evidence="2 17">Belongs to the peptidase A24 family.</text>
</comment>
<dbReference type="InterPro" id="IPR014032">
    <property type="entry name" value="Peptidase_A24A_bac"/>
</dbReference>
<evidence type="ECO:0000256" key="5">
    <source>
        <dbReference type="ARBA" id="ARBA00022603"/>
    </source>
</evidence>
<evidence type="ECO:0000256" key="3">
    <source>
        <dbReference type="ARBA" id="ARBA00022475"/>
    </source>
</evidence>
<feature type="transmembrane region" description="Helical" evidence="19">
    <location>
        <begin position="218"/>
        <end position="247"/>
    </location>
</feature>
<keyword evidence="9 18" id="KW-0812">Transmembrane</keyword>
<name>A0A495BPL0_VOGIN</name>
<evidence type="ECO:0000256" key="17">
    <source>
        <dbReference type="RuleBase" id="RU003793"/>
    </source>
</evidence>
<keyword evidence="4" id="KW-0997">Cell inner membrane</keyword>
<dbReference type="InterPro" id="IPR010627">
    <property type="entry name" value="Prepilin_pept_A24_N"/>
</dbReference>
<keyword evidence="13 18" id="KW-0511">Multifunctional enzyme</keyword>
<feature type="transmembrane region" description="Helical" evidence="19">
    <location>
        <begin position="177"/>
        <end position="198"/>
    </location>
</feature>
<evidence type="ECO:0000256" key="19">
    <source>
        <dbReference type="SAM" id="Phobius"/>
    </source>
</evidence>
<feature type="transmembrane region" description="Helical" evidence="19">
    <location>
        <begin position="128"/>
        <end position="146"/>
    </location>
</feature>
<dbReference type="EMBL" id="RBID01000001">
    <property type="protein sequence ID" value="RKQ63069.1"/>
    <property type="molecule type" value="Genomic_DNA"/>
</dbReference>
<dbReference type="PANTHER" id="PTHR30487:SF0">
    <property type="entry name" value="PREPILIN LEADER PEPTIDASE_N-METHYLTRANSFERASE-RELATED"/>
    <property type="match status" value="1"/>
</dbReference>
<keyword evidence="8" id="KW-0949">S-adenosyl-L-methionine</keyword>
<dbReference type="GO" id="GO:0006465">
    <property type="term" value="P:signal peptide processing"/>
    <property type="evidence" value="ECO:0007669"/>
    <property type="project" value="TreeGrafter"/>
</dbReference>
<proteinExistence type="inferred from homology"/>
<comment type="catalytic activity">
    <reaction evidence="14 18">
        <text>Typically cleaves a -Gly-|-Phe- bond to release an N-terminal, basic peptide of 5-8 residues from type IV prepilin, and then N-methylates the new N-terminal amino group, the methyl donor being S-adenosyl-L-methionine.</text>
        <dbReference type="EC" id="3.4.23.43"/>
    </reaction>
</comment>
<gene>
    <name evidence="22" type="ORF">C8E02_0083</name>
</gene>
<evidence type="ECO:0000256" key="10">
    <source>
        <dbReference type="ARBA" id="ARBA00022801"/>
    </source>
</evidence>
<keyword evidence="3" id="KW-1003">Cell membrane</keyword>
<comment type="caution">
    <text evidence="22">The sequence shown here is derived from an EMBL/GenBank/DDBJ whole genome shotgun (WGS) entry which is preliminary data.</text>
</comment>
<evidence type="ECO:0000256" key="4">
    <source>
        <dbReference type="ARBA" id="ARBA00022519"/>
    </source>
</evidence>
<dbReference type="GO" id="GO:0004190">
    <property type="term" value="F:aspartic-type endopeptidase activity"/>
    <property type="evidence" value="ECO:0007669"/>
    <property type="project" value="UniProtKB-EC"/>
</dbReference>
<dbReference type="PANTHER" id="PTHR30487">
    <property type="entry name" value="TYPE 4 PREPILIN-LIKE PROTEINS LEADER PEPTIDE-PROCESSING ENZYME"/>
    <property type="match status" value="1"/>
</dbReference>
<evidence type="ECO:0000256" key="7">
    <source>
        <dbReference type="ARBA" id="ARBA00022679"/>
    </source>
</evidence>
<keyword evidence="5 18" id="KW-0489">Methyltransferase</keyword>
<keyword evidence="11 19" id="KW-1133">Transmembrane helix</keyword>
<evidence type="ECO:0000259" key="20">
    <source>
        <dbReference type="Pfam" id="PF01478"/>
    </source>
</evidence>
<evidence type="ECO:0000256" key="11">
    <source>
        <dbReference type="ARBA" id="ARBA00022989"/>
    </source>
</evidence>
<dbReference type="RefSeq" id="WP_120809227.1">
    <property type="nucleotide sequence ID" value="NZ_RBID01000001.1"/>
</dbReference>
<evidence type="ECO:0000256" key="8">
    <source>
        <dbReference type="ARBA" id="ARBA00022691"/>
    </source>
</evidence>
<feature type="transmembrane region" description="Helical" evidence="19">
    <location>
        <begin position="12"/>
        <end position="33"/>
    </location>
</feature>
<sequence length="284" mass="31261">MLALLAELPFGAQVAIAALLGLLLGSFLNVVIYRLPLMLERRWAVECAQWQGSEVTEQTPFNLLVPASACPHCQAPIRAWQNIPLVSYLLQRGRCSHCQAPISWRYPLVELTSGLLFAGFAWQDGLSPWWLVASLFSVTLLTLALIDARTQLLPDDLTLPLLWAGLLFNLWSGRVPLADAVMGAVLGYLALWSVYWLFKLVTGKEGMGYGDFKLLAALGAWLGWMLLPLVILLSSVLGAVLGILLLLLSKHEKGQTMPFGPYLALAGWCAFVWGPAIMQWYLGV</sequence>
<evidence type="ECO:0000259" key="21">
    <source>
        <dbReference type="Pfam" id="PF06750"/>
    </source>
</evidence>
<feature type="domain" description="Prepilin type IV endopeptidase peptidase" evidence="20">
    <location>
        <begin position="135"/>
        <end position="243"/>
    </location>
</feature>
<dbReference type="FunFam" id="1.20.120.1220:FF:000001">
    <property type="entry name" value="Type 4 prepilin-like proteins leader peptide-processing enzyme"/>
    <property type="match status" value="1"/>
</dbReference>
<dbReference type="Proteomes" id="UP000279384">
    <property type="component" value="Unassembled WGS sequence"/>
</dbReference>
<dbReference type="GO" id="GO:0005886">
    <property type="term" value="C:plasma membrane"/>
    <property type="evidence" value="ECO:0007669"/>
    <property type="project" value="UniProtKB-SubCell"/>
</dbReference>
<evidence type="ECO:0000256" key="14">
    <source>
        <dbReference type="ARBA" id="ARBA00050401"/>
    </source>
</evidence>